<keyword evidence="2" id="KW-0472">Membrane</keyword>
<organism evidence="3 4">
    <name type="scientific">Nitrosospira multiformis</name>
    <dbReference type="NCBI Taxonomy" id="1231"/>
    <lineage>
        <taxon>Bacteria</taxon>
        <taxon>Pseudomonadati</taxon>
        <taxon>Pseudomonadota</taxon>
        <taxon>Betaproteobacteria</taxon>
        <taxon>Nitrosomonadales</taxon>
        <taxon>Nitrosomonadaceae</taxon>
        <taxon>Nitrosospira</taxon>
    </lineage>
</organism>
<accession>A0A1I7I551</accession>
<protein>
    <submittedName>
        <fullName evidence="3">Uncharacterized protein</fullName>
    </submittedName>
</protein>
<name>A0A1I7I551_9PROT</name>
<reference evidence="3 4" key="1">
    <citation type="submission" date="2016-10" db="EMBL/GenBank/DDBJ databases">
        <authorList>
            <person name="de Groot N.N."/>
        </authorList>
    </citation>
    <scope>NUCLEOTIDE SEQUENCE [LARGE SCALE GENOMIC DNA]</scope>
    <source>
        <strain evidence="3 4">Nl14</strain>
    </source>
</reference>
<feature type="transmembrane region" description="Helical" evidence="2">
    <location>
        <begin position="77"/>
        <end position="99"/>
    </location>
</feature>
<evidence type="ECO:0000256" key="1">
    <source>
        <dbReference type="SAM" id="MobiDB-lite"/>
    </source>
</evidence>
<evidence type="ECO:0000313" key="4">
    <source>
        <dbReference type="Proteomes" id="UP000182649"/>
    </source>
</evidence>
<evidence type="ECO:0000256" key="2">
    <source>
        <dbReference type="SAM" id="Phobius"/>
    </source>
</evidence>
<proteinExistence type="predicted"/>
<gene>
    <name evidence="3" type="ORF">SAMN05216417_11468</name>
</gene>
<feature type="region of interest" description="Disordered" evidence="1">
    <location>
        <begin position="1"/>
        <end position="61"/>
    </location>
</feature>
<dbReference type="AlphaFoldDB" id="A0A1I7I551"/>
<keyword evidence="2" id="KW-0812">Transmembrane</keyword>
<dbReference type="Proteomes" id="UP000182649">
    <property type="component" value="Unassembled WGS sequence"/>
</dbReference>
<dbReference type="EMBL" id="FPBZ01000014">
    <property type="protein sequence ID" value="SFU68075.1"/>
    <property type="molecule type" value="Genomic_DNA"/>
</dbReference>
<dbReference type="RefSeq" id="WP_074975417.1">
    <property type="nucleotide sequence ID" value="NZ_FPBZ01000014.1"/>
</dbReference>
<keyword evidence="2" id="KW-1133">Transmembrane helix</keyword>
<evidence type="ECO:0000313" key="3">
    <source>
        <dbReference type="EMBL" id="SFU68075.1"/>
    </source>
</evidence>
<sequence length="488" mass="54623">MNGEEEKSKVSGSQLNEGNEGVLDNADDGDKEGEKHENNEQPHQGLGKHQPNPHDPRSLSSGSTFDNFKQRLLQNKLVAIVVLVFVVIIPVVQAIKLAIEIYSEFHVKLFLRSLHSKYVTAMGAPVKIDLDLILAGKQMVIADDIRLSFEYSRLTEAGHDLNESKDRCTLLSSRELQVPPLDTKIEKLTQSIDIRCHEEGIFKVRITAASSKLEQAAYADLTIEVLPGYIKCLSDLALKSDSPVLVFDKDKMDMPYMIGARNPEEFKILVLSEAQETNPLKATIWLKRAMIYKLEVLGGAHLGYEIYVDHTRYEDGLYGSEKICDSEIYATHLLKTIDQNLLLEQISEVTPFHPGFAPIGNSAYTVEIHNDRIKVRDVESQQCNQVKVTKIGESGKERGYGSIWSIPSLSMSVESYHWESGRGYLLGHDSSITVGRWTARSTETPSEKWVEELPLVTRAGEGFVESGFVFLDNPGDLQARHCKPPDQN</sequence>